<feature type="binding site" evidence="12">
    <location>
        <position position="274"/>
    </location>
    <ligand>
        <name>substrate</name>
    </ligand>
</feature>
<dbReference type="NCBIfam" id="NF006778">
    <property type="entry name" value="PRK09293.1-1"/>
    <property type="match status" value="1"/>
</dbReference>
<keyword evidence="8 12" id="KW-0119">Carbohydrate metabolism</keyword>
<feature type="domain" description="Fructose-1-6-bisphosphatase class I N-terminal" evidence="14">
    <location>
        <begin position="5"/>
        <end position="194"/>
    </location>
</feature>
<dbReference type="SUPFAM" id="SSF56655">
    <property type="entry name" value="Carbohydrate phosphatase"/>
    <property type="match status" value="1"/>
</dbReference>
<comment type="similarity">
    <text evidence="2 12 13">Belongs to the FBPase class 1 family.</text>
</comment>
<evidence type="ECO:0000256" key="2">
    <source>
        <dbReference type="ARBA" id="ARBA00010941"/>
    </source>
</evidence>
<dbReference type="GO" id="GO:0006000">
    <property type="term" value="P:fructose metabolic process"/>
    <property type="evidence" value="ECO:0007669"/>
    <property type="project" value="TreeGrafter"/>
</dbReference>
<dbReference type="Gene3D" id="3.30.540.10">
    <property type="entry name" value="Fructose-1,6-Bisphosphatase, subunit A, domain 1"/>
    <property type="match status" value="1"/>
</dbReference>
<dbReference type="Pfam" id="PF00316">
    <property type="entry name" value="FBPase"/>
    <property type="match status" value="1"/>
</dbReference>
<feature type="domain" description="Fructose-1-6-bisphosphatase class 1 C-terminal" evidence="15">
    <location>
        <begin position="198"/>
        <end position="331"/>
    </location>
</feature>
<dbReference type="InterPro" id="IPR028343">
    <property type="entry name" value="FBPtase"/>
</dbReference>
<comment type="pathway">
    <text evidence="9">Carbohydrate biosynthesis.</text>
</comment>
<gene>
    <name evidence="12 16" type="primary">fbp</name>
    <name evidence="16" type="ORF">CKSOR_00350</name>
</gene>
<dbReference type="PANTHER" id="PTHR11556">
    <property type="entry name" value="FRUCTOSE-1,6-BISPHOSPHATASE-RELATED"/>
    <property type="match status" value="1"/>
</dbReference>
<evidence type="ECO:0000256" key="7">
    <source>
        <dbReference type="ARBA" id="ARBA00022842"/>
    </source>
</evidence>
<comment type="caution">
    <text evidence="12">Lacks conserved residue(s) required for the propagation of feature annotation.</text>
</comment>
<dbReference type="FunFam" id="3.30.540.10:FF:000002">
    <property type="entry name" value="Fructose-1,6-bisphosphatase class 1"/>
    <property type="match status" value="1"/>
</dbReference>
<dbReference type="EMBL" id="CP025628">
    <property type="protein sequence ID" value="AWD32468.1"/>
    <property type="molecule type" value="Genomic_DNA"/>
</dbReference>
<evidence type="ECO:0000256" key="13">
    <source>
        <dbReference type="RuleBase" id="RU000508"/>
    </source>
</evidence>
<feature type="binding site" evidence="12">
    <location>
        <position position="90"/>
    </location>
    <ligand>
        <name>Mg(2+)</name>
        <dbReference type="ChEBI" id="CHEBI:18420"/>
        <label>1</label>
    </ligand>
</feature>
<dbReference type="InterPro" id="IPR033391">
    <property type="entry name" value="FBPase_N"/>
</dbReference>
<dbReference type="GO" id="GO:0005986">
    <property type="term" value="P:sucrose biosynthetic process"/>
    <property type="evidence" value="ECO:0007669"/>
    <property type="project" value="TreeGrafter"/>
</dbReference>
<dbReference type="PIRSF" id="PIRSF000904">
    <property type="entry name" value="FBPtase_SBPase"/>
    <property type="match status" value="1"/>
</dbReference>
<evidence type="ECO:0000256" key="1">
    <source>
        <dbReference type="ARBA" id="ARBA00001273"/>
    </source>
</evidence>
<dbReference type="GO" id="GO:0030388">
    <property type="term" value="P:fructose 1,6-bisphosphate metabolic process"/>
    <property type="evidence" value="ECO:0007669"/>
    <property type="project" value="TreeGrafter"/>
</dbReference>
<dbReference type="GO" id="GO:0006094">
    <property type="term" value="P:gluconeogenesis"/>
    <property type="evidence" value="ECO:0007669"/>
    <property type="project" value="UniProtKB-UniRule"/>
</dbReference>
<dbReference type="GO" id="GO:0000287">
    <property type="term" value="F:magnesium ion binding"/>
    <property type="evidence" value="ECO:0007669"/>
    <property type="project" value="UniProtKB-UniRule"/>
</dbReference>
<dbReference type="PIRSF" id="PIRSF500210">
    <property type="entry name" value="FBPtase"/>
    <property type="match status" value="1"/>
</dbReference>
<keyword evidence="5 12" id="KW-0479">Metal-binding</keyword>
<keyword evidence="4 12" id="KW-0963">Cytoplasm</keyword>
<dbReference type="InterPro" id="IPR044015">
    <property type="entry name" value="FBPase_C_dom"/>
</dbReference>
<keyword evidence="6 12" id="KW-0378">Hydrolase</keyword>
<dbReference type="AlphaFoldDB" id="A0A3S7J9W8"/>
<evidence type="ECO:0000313" key="17">
    <source>
        <dbReference type="Proteomes" id="UP000266796"/>
    </source>
</evidence>
<organism evidence="16 17">
    <name type="scientific">Candidatus Kinetoplastidibacterium kentomonadis</name>
    <dbReference type="NCBI Taxonomy" id="1576550"/>
    <lineage>
        <taxon>Bacteria</taxon>
        <taxon>Pseudomonadati</taxon>
        <taxon>Pseudomonadota</taxon>
        <taxon>Betaproteobacteria</taxon>
        <taxon>Candidatus Kinetoplastidibacterium</taxon>
    </lineage>
</organism>
<dbReference type="EC" id="3.1.3.11" evidence="3 12"/>
<evidence type="ECO:0000256" key="10">
    <source>
        <dbReference type="ARBA" id="ARBA00072069"/>
    </source>
</evidence>
<dbReference type="RefSeq" id="WP_108673876.1">
    <property type="nucleotide sequence ID" value="NZ_CP025628.1"/>
</dbReference>
<dbReference type="FunFam" id="3.40.190.80:FF:000011">
    <property type="entry name" value="Fructose-1,6-bisphosphatase class 1"/>
    <property type="match status" value="1"/>
</dbReference>
<comment type="cofactor">
    <cofactor evidence="12">
        <name>Mg(2+)</name>
        <dbReference type="ChEBI" id="CHEBI:18420"/>
    </cofactor>
    <text evidence="12">Binds 2 magnesium ions per subunit.</text>
</comment>
<evidence type="ECO:0000256" key="11">
    <source>
        <dbReference type="ARBA" id="ARBA00081210"/>
    </source>
</evidence>
<name>A0A3S7J9W8_9PROT</name>
<sequence>MRHKTLKEYIFEKKVNEILDNELCLLIETISCSCKKISSLIRKGALENIFGDIGHINIQGEEQKKLDVIANEIFLKINEKSGTLCGMASEEMEDIYQISSNKKGKYLLIFDPLDGSSNINVNVSIGSIFSVVLNNNYNENSLVNKKDFLIPGNKQIFAGYALYGPQTILVITLGKGVYGFTLDINTNDWILTHENITIPQSTNNFSINMSNMNYWNNPIKKYIEDCLIGNKGPLRKNYNMRWVGSMVSDIHRILIQGGIFIYPPDSRESYKFGKIRLMYEANPISFIIEQAKGSAINGIDRILDIIPKNIHERIGIILGSEKEVSIIKNYYKNNNKC</sequence>
<feature type="binding site" evidence="12">
    <location>
        <position position="111"/>
    </location>
    <ligand>
        <name>Mg(2+)</name>
        <dbReference type="ChEBI" id="CHEBI:18420"/>
        <label>1</label>
    </ligand>
</feature>
<evidence type="ECO:0000256" key="6">
    <source>
        <dbReference type="ARBA" id="ARBA00022801"/>
    </source>
</evidence>
<reference evidence="16 17" key="1">
    <citation type="journal article" date="2018" name="Parasitology">
        <title>The reduced genome of Candidatus Kinetoplastibacterium sorsogonicusi, the endosymbiont of Kentomonas sorsogonicus (Trypanosomatidae): loss of the haem-synthesis pathway.</title>
        <authorList>
            <person name="Silva F.M."/>
            <person name="Kostygov A.Y."/>
            <person name="Spodareva V.V."/>
            <person name="Butenko A."/>
            <person name="Tossou R."/>
            <person name="Lukes J."/>
            <person name="Yurchenko V."/>
            <person name="Alves J.M.P."/>
        </authorList>
    </citation>
    <scope>NUCLEOTIDE SEQUENCE [LARGE SCALE GENOMIC DNA]</scope>
    <source>
        <strain evidence="16 17">MF-08</strain>
    </source>
</reference>
<evidence type="ECO:0000256" key="3">
    <source>
        <dbReference type="ARBA" id="ARBA00013093"/>
    </source>
</evidence>
<dbReference type="GO" id="GO:0042132">
    <property type="term" value="F:fructose 1,6-bisphosphate 1-phosphatase activity"/>
    <property type="evidence" value="ECO:0007669"/>
    <property type="project" value="UniProtKB-UniRule"/>
</dbReference>
<feature type="binding site" evidence="12">
    <location>
        <position position="280"/>
    </location>
    <ligand>
        <name>Mg(2+)</name>
        <dbReference type="ChEBI" id="CHEBI:18420"/>
        <label>2</label>
    </ligand>
</feature>
<evidence type="ECO:0000313" key="16">
    <source>
        <dbReference type="EMBL" id="AWD32468.1"/>
    </source>
</evidence>
<evidence type="ECO:0000256" key="8">
    <source>
        <dbReference type="ARBA" id="ARBA00023277"/>
    </source>
</evidence>
<keyword evidence="17" id="KW-1185">Reference proteome</keyword>
<dbReference type="KEGG" id="kso:CKSOR_00350"/>
<evidence type="ECO:0000256" key="5">
    <source>
        <dbReference type="ARBA" id="ARBA00022723"/>
    </source>
</evidence>
<feature type="binding site" evidence="12">
    <location>
        <position position="114"/>
    </location>
    <ligand>
        <name>Mg(2+)</name>
        <dbReference type="ChEBI" id="CHEBI:18420"/>
        <label>2</label>
    </ligand>
</feature>
<accession>A0A3S7J9W8</accession>
<dbReference type="GO" id="GO:0005829">
    <property type="term" value="C:cytosol"/>
    <property type="evidence" value="ECO:0007669"/>
    <property type="project" value="TreeGrafter"/>
</dbReference>
<dbReference type="CDD" id="cd00354">
    <property type="entry name" value="FBPase"/>
    <property type="match status" value="1"/>
</dbReference>
<dbReference type="HAMAP" id="MF_01855">
    <property type="entry name" value="FBPase_class1"/>
    <property type="match status" value="1"/>
</dbReference>
<dbReference type="Gene3D" id="3.40.190.80">
    <property type="match status" value="1"/>
</dbReference>
<evidence type="ECO:0000256" key="9">
    <source>
        <dbReference type="ARBA" id="ARBA00024331"/>
    </source>
</evidence>
<dbReference type="NCBIfam" id="NF006779">
    <property type="entry name" value="PRK09293.1-3"/>
    <property type="match status" value="1"/>
</dbReference>
<feature type="binding site" evidence="12">
    <location>
        <position position="111"/>
    </location>
    <ligand>
        <name>Mg(2+)</name>
        <dbReference type="ChEBI" id="CHEBI:18420"/>
        <label>2</label>
    </ligand>
</feature>
<dbReference type="Proteomes" id="UP000266796">
    <property type="component" value="Chromosome"/>
</dbReference>
<proteinExistence type="inferred from homology"/>
<feature type="binding site" evidence="12">
    <location>
        <position position="208"/>
    </location>
    <ligand>
        <name>substrate</name>
    </ligand>
</feature>
<dbReference type="PRINTS" id="PR00115">
    <property type="entry name" value="F16BPHPHTASE"/>
</dbReference>
<keyword evidence="7 12" id="KW-0460">Magnesium</keyword>
<comment type="subunit">
    <text evidence="12">Homotetramer.</text>
</comment>
<dbReference type="PANTHER" id="PTHR11556:SF35">
    <property type="entry name" value="SEDOHEPTULOSE-1,7-BISPHOSPHATASE, CHLOROPLASTIC"/>
    <property type="match status" value="1"/>
</dbReference>
<evidence type="ECO:0000256" key="4">
    <source>
        <dbReference type="ARBA" id="ARBA00022490"/>
    </source>
</evidence>
<dbReference type="InterPro" id="IPR000146">
    <property type="entry name" value="FBPase_class-1"/>
</dbReference>
<feature type="binding site" evidence="12">
    <location>
        <position position="113"/>
    </location>
    <ligand>
        <name>Mg(2+)</name>
        <dbReference type="ChEBI" id="CHEBI:18420"/>
        <label>1</label>
    </ligand>
</feature>
<feature type="binding site" evidence="12">
    <location>
        <begin position="114"/>
        <end position="117"/>
    </location>
    <ligand>
        <name>substrate</name>
    </ligand>
</feature>
<comment type="subcellular location">
    <subcellularLocation>
        <location evidence="12">Cytoplasm</location>
    </subcellularLocation>
</comment>
<protein>
    <recommendedName>
        <fullName evidence="10 12">Fructose-1,6-bisphosphatase class 1</fullName>
        <shortName evidence="12">FBPase class 1</shortName>
        <ecNumber evidence="3 12">3.1.3.11</ecNumber>
    </recommendedName>
    <alternativeName>
        <fullName evidence="11 12">D-fructose-1,6-bisphosphate 1-phosphohydrolase class 1</fullName>
    </alternativeName>
</protein>
<dbReference type="OrthoDB" id="9806756at2"/>
<dbReference type="GO" id="GO:0006002">
    <property type="term" value="P:fructose 6-phosphate metabolic process"/>
    <property type="evidence" value="ECO:0007669"/>
    <property type="project" value="TreeGrafter"/>
</dbReference>
<dbReference type="Pfam" id="PF18913">
    <property type="entry name" value="FBPase_C"/>
    <property type="match status" value="1"/>
</dbReference>
<evidence type="ECO:0000256" key="12">
    <source>
        <dbReference type="HAMAP-Rule" id="MF_01855"/>
    </source>
</evidence>
<evidence type="ECO:0000259" key="14">
    <source>
        <dbReference type="Pfam" id="PF00316"/>
    </source>
</evidence>
<comment type="catalytic activity">
    <reaction evidence="1 12">
        <text>beta-D-fructose 1,6-bisphosphate + H2O = beta-D-fructose 6-phosphate + phosphate</text>
        <dbReference type="Rhea" id="RHEA:11064"/>
        <dbReference type="ChEBI" id="CHEBI:15377"/>
        <dbReference type="ChEBI" id="CHEBI:32966"/>
        <dbReference type="ChEBI" id="CHEBI:43474"/>
        <dbReference type="ChEBI" id="CHEBI:57634"/>
        <dbReference type="EC" id="3.1.3.11"/>
    </reaction>
</comment>
<evidence type="ECO:0000259" key="15">
    <source>
        <dbReference type="Pfam" id="PF18913"/>
    </source>
</evidence>